<evidence type="ECO:0000256" key="1">
    <source>
        <dbReference type="SAM" id="MobiDB-lite"/>
    </source>
</evidence>
<organism evidence="2 3">
    <name type="scientific">Igneacidithiobacillus copahuensis</name>
    <dbReference type="NCBI Taxonomy" id="2724909"/>
    <lineage>
        <taxon>Bacteria</taxon>
        <taxon>Pseudomonadati</taxon>
        <taxon>Pseudomonadota</taxon>
        <taxon>Acidithiobacillia</taxon>
        <taxon>Acidithiobacillales</taxon>
        <taxon>Acidithiobacillaceae</taxon>
        <taxon>Igneacidithiobacillus</taxon>
    </lineage>
</organism>
<keyword evidence="3" id="KW-1185">Reference proteome</keyword>
<gene>
    <name evidence="2" type="ORF">HFQ13_06140</name>
</gene>
<evidence type="ECO:0000313" key="3">
    <source>
        <dbReference type="Proteomes" id="UP001197378"/>
    </source>
</evidence>
<accession>A0AAE2YP44</accession>
<sequence length="151" mass="16689">MGAKTWILVANGSSAKLYQRHTSLQMPEYLRAWSHEDSRKHAADLIADSAAGRSQQSFAHGARPAIEPQSSAKENEKQDFAAELGSFLNEERKQGAFEALILVASPEFLGLLREALDHPSQASLTLSVAKDYTHASAEELLRHINEHQEKP</sequence>
<evidence type="ECO:0000313" key="2">
    <source>
        <dbReference type="EMBL" id="MBU2787784.1"/>
    </source>
</evidence>
<dbReference type="Proteomes" id="UP001197378">
    <property type="component" value="Unassembled WGS sequence"/>
</dbReference>
<feature type="region of interest" description="Disordered" evidence="1">
    <location>
        <begin position="50"/>
        <end position="77"/>
    </location>
</feature>
<dbReference type="InterPro" id="IPR019291">
    <property type="entry name" value="Host_attachment_protein"/>
</dbReference>
<dbReference type="RefSeq" id="WP_215873089.1">
    <property type="nucleotide sequence ID" value="NZ_JAAXYO010000066.1"/>
</dbReference>
<dbReference type="Pfam" id="PF10116">
    <property type="entry name" value="Host_attach"/>
    <property type="match status" value="1"/>
</dbReference>
<name>A0AAE2YP44_9PROT</name>
<reference evidence="2" key="1">
    <citation type="journal article" date="2021" name="ISME J.">
        <title>Genomic evolution of the class Acidithiobacillia: deep-branching Proteobacteria living in extreme acidic conditions.</title>
        <authorList>
            <person name="Moya-Beltran A."/>
            <person name="Beard S."/>
            <person name="Rojas-Villalobos C."/>
            <person name="Issotta F."/>
            <person name="Gallardo Y."/>
            <person name="Ulloa R."/>
            <person name="Giaveno A."/>
            <person name="Degli Esposti M."/>
            <person name="Johnson D.B."/>
            <person name="Quatrini R."/>
        </authorList>
    </citation>
    <scope>NUCLEOTIDE SEQUENCE</scope>
    <source>
        <strain evidence="2">VAN18-1</strain>
    </source>
</reference>
<dbReference type="EMBL" id="JAAXYO010000066">
    <property type="protein sequence ID" value="MBU2787784.1"/>
    <property type="molecule type" value="Genomic_DNA"/>
</dbReference>
<proteinExistence type="predicted"/>
<comment type="caution">
    <text evidence="2">The sequence shown here is derived from an EMBL/GenBank/DDBJ whole genome shotgun (WGS) entry which is preliminary data.</text>
</comment>
<dbReference type="AlphaFoldDB" id="A0AAE2YP44"/>
<protein>
    <submittedName>
        <fullName evidence="2">Host attachment protein</fullName>
    </submittedName>
</protein>